<accession>A0ABR0PBZ1</accession>
<organism evidence="1 2">
    <name type="scientific">Gossypium arboreum</name>
    <name type="common">Tree cotton</name>
    <name type="synonym">Gossypium nanking</name>
    <dbReference type="NCBI Taxonomy" id="29729"/>
    <lineage>
        <taxon>Eukaryota</taxon>
        <taxon>Viridiplantae</taxon>
        <taxon>Streptophyta</taxon>
        <taxon>Embryophyta</taxon>
        <taxon>Tracheophyta</taxon>
        <taxon>Spermatophyta</taxon>
        <taxon>Magnoliopsida</taxon>
        <taxon>eudicotyledons</taxon>
        <taxon>Gunneridae</taxon>
        <taxon>Pentapetalae</taxon>
        <taxon>rosids</taxon>
        <taxon>malvids</taxon>
        <taxon>Malvales</taxon>
        <taxon>Malvaceae</taxon>
        <taxon>Malvoideae</taxon>
        <taxon>Gossypium</taxon>
    </lineage>
</organism>
<dbReference type="EMBL" id="JARKNE010000007">
    <property type="protein sequence ID" value="KAK5818790.1"/>
    <property type="molecule type" value="Genomic_DNA"/>
</dbReference>
<keyword evidence="2" id="KW-1185">Reference proteome</keyword>
<name>A0ABR0PBZ1_GOSAR</name>
<evidence type="ECO:0000313" key="1">
    <source>
        <dbReference type="EMBL" id="KAK5818790.1"/>
    </source>
</evidence>
<proteinExistence type="predicted"/>
<gene>
    <name evidence="1" type="ORF">PVK06_023735</name>
</gene>
<evidence type="ECO:0000313" key="2">
    <source>
        <dbReference type="Proteomes" id="UP001358586"/>
    </source>
</evidence>
<sequence>MLLLKKESPSWSVTIPLLNDRKPIAAKHQDAVLAVTGITMSSDVGATPVRHPESVRLLPVQSGSIKTQLVRSSHRLDHQSGFTYRTQFDQFLSLGLDFGLLCPIYDLRSNFQVKLPIEPIV</sequence>
<reference evidence="1 2" key="1">
    <citation type="submission" date="2023-03" db="EMBL/GenBank/DDBJ databases">
        <title>WGS of Gossypium arboreum.</title>
        <authorList>
            <person name="Yu D."/>
        </authorList>
    </citation>
    <scope>NUCLEOTIDE SEQUENCE [LARGE SCALE GENOMIC DNA]</scope>
    <source>
        <tissue evidence="1">Leaf</tissue>
    </source>
</reference>
<protein>
    <submittedName>
        <fullName evidence="1">Uncharacterized protein</fullName>
    </submittedName>
</protein>
<comment type="caution">
    <text evidence="1">The sequence shown here is derived from an EMBL/GenBank/DDBJ whole genome shotgun (WGS) entry which is preliminary data.</text>
</comment>
<dbReference type="Proteomes" id="UP001358586">
    <property type="component" value="Chromosome 7"/>
</dbReference>